<dbReference type="InterPro" id="IPR016631">
    <property type="entry name" value="Regulatory_RpfE"/>
</dbReference>
<evidence type="ECO:0008006" key="3">
    <source>
        <dbReference type="Google" id="ProtNLM"/>
    </source>
</evidence>
<dbReference type="STRING" id="578942.SAMN05216289_11165"/>
<gene>
    <name evidence="1" type="ORF">SAMN05216289_11165</name>
</gene>
<keyword evidence="2" id="KW-1185">Reference proteome</keyword>
<dbReference type="EMBL" id="FOVF01000011">
    <property type="protein sequence ID" value="SFN28247.1"/>
    <property type="molecule type" value="Genomic_DNA"/>
</dbReference>
<organism evidence="1 2">
    <name type="scientific">Dokdonella immobilis</name>
    <dbReference type="NCBI Taxonomy" id="578942"/>
    <lineage>
        <taxon>Bacteria</taxon>
        <taxon>Pseudomonadati</taxon>
        <taxon>Pseudomonadota</taxon>
        <taxon>Gammaproteobacteria</taxon>
        <taxon>Lysobacterales</taxon>
        <taxon>Rhodanobacteraceae</taxon>
        <taxon>Dokdonella</taxon>
    </lineage>
</organism>
<protein>
    <recommendedName>
        <fullName evidence="3">Phosphoglycerate mutase</fullName>
    </recommendedName>
</protein>
<dbReference type="PIRSF" id="PIRSF015283">
    <property type="entry name" value="Regulatory_RpfE"/>
    <property type="match status" value="1"/>
</dbReference>
<sequence>MTGVVLLLPEWRRCAGSTRVATSTLARWTSRGDRLDPAQASFEGSLDSCFDWPGRSFSVAALSRQGDCGDAAGSAWLRADPAHVRADMTTARMLACGELGLDPAECADIARDLKPLFGDAGFEFDAPRSDRWYLRAPPGSQLPQCATPDQAMGDDLKLHLPEGASGKRWRQLFNDAQVILHNHPVNSRRAARGAVNVNSLWFWGAGVLPGFARSALGGVLSNRAEIRALAQLAGVSPLALESRTWLEVVDAVAPASAVLLDLVELRDAALQDDWLAPAEAALRGGRIDQAMLNFASGERFRIRRSHRWRFWRPMRGLQA</sequence>
<dbReference type="Proteomes" id="UP000198575">
    <property type="component" value="Unassembled WGS sequence"/>
</dbReference>
<evidence type="ECO:0000313" key="1">
    <source>
        <dbReference type="EMBL" id="SFN28247.1"/>
    </source>
</evidence>
<dbReference type="AlphaFoldDB" id="A0A1I4XR33"/>
<proteinExistence type="predicted"/>
<name>A0A1I4XR33_9GAMM</name>
<reference evidence="1 2" key="1">
    <citation type="submission" date="2016-10" db="EMBL/GenBank/DDBJ databases">
        <authorList>
            <person name="de Groot N.N."/>
        </authorList>
    </citation>
    <scope>NUCLEOTIDE SEQUENCE [LARGE SCALE GENOMIC DNA]</scope>
    <source>
        <strain evidence="1 2">CGMCC 1.7659</strain>
    </source>
</reference>
<evidence type="ECO:0000313" key="2">
    <source>
        <dbReference type="Proteomes" id="UP000198575"/>
    </source>
</evidence>
<accession>A0A1I4XR33</accession>